<accession>A0AAE8ZTX3</accession>
<dbReference type="Proteomes" id="UP000827892">
    <property type="component" value="Chromosome X"/>
</dbReference>
<proteinExistence type="predicted"/>
<organism evidence="1 2">
    <name type="scientific">Caenorhabditis briggsae</name>
    <dbReference type="NCBI Taxonomy" id="6238"/>
    <lineage>
        <taxon>Eukaryota</taxon>
        <taxon>Metazoa</taxon>
        <taxon>Ecdysozoa</taxon>
        <taxon>Nematoda</taxon>
        <taxon>Chromadorea</taxon>
        <taxon>Rhabditida</taxon>
        <taxon>Rhabditina</taxon>
        <taxon>Rhabditomorpha</taxon>
        <taxon>Rhabditoidea</taxon>
        <taxon>Rhabditidae</taxon>
        <taxon>Peloderinae</taxon>
        <taxon>Caenorhabditis</taxon>
    </lineage>
</organism>
<evidence type="ECO:0000313" key="1">
    <source>
        <dbReference type="EMBL" id="ULT83974.1"/>
    </source>
</evidence>
<name>A0AAE8ZTX3_CAEBR</name>
<gene>
    <name evidence="1" type="ORF">L3Y34_012940</name>
</gene>
<dbReference type="AlphaFoldDB" id="A0AAE8ZTX3"/>
<dbReference type="EMBL" id="CP090896">
    <property type="protein sequence ID" value="ULT83974.1"/>
    <property type="molecule type" value="Genomic_DNA"/>
</dbReference>
<dbReference type="PANTHER" id="PTHR47645:SF1">
    <property type="entry name" value="C2H2-TYPE DOMAIN-CONTAINING PROTEIN-RELATED"/>
    <property type="match status" value="1"/>
</dbReference>
<evidence type="ECO:0000313" key="2">
    <source>
        <dbReference type="Proteomes" id="UP000827892"/>
    </source>
</evidence>
<dbReference type="PANTHER" id="PTHR47645">
    <property type="entry name" value="PROTEIN CBG08267"/>
    <property type="match status" value="1"/>
</dbReference>
<protein>
    <submittedName>
        <fullName evidence="1">Uncharacterized protein</fullName>
    </submittedName>
</protein>
<reference evidence="1 2" key="1">
    <citation type="submission" date="2022-05" db="EMBL/GenBank/DDBJ databases">
        <title>Chromosome-level reference genomes for two strains of Caenorhabditis briggsae: an improved platform for comparative genomics.</title>
        <authorList>
            <person name="Stevens L."/>
            <person name="Andersen E.C."/>
        </authorList>
    </citation>
    <scope>NUCLEOTIDE SEQUENCE [LARGE SCALE GENOMIC DNA]</scope>
    <source>
        <strain evidence="1">QX1410_ONT</strain>
        <tissue evidence="1">Whole-organism</tissue>
    </source>
</reference>
<sequence>MRAKDKHFQYFPESIVESLIEFAIDVVGIYLPDYLLHGPVDSNHEFLSELTGSDNEKSMEINRRRNERETAANTMRKSISQMMVFQTTGLGYGVAESQPGKAPKTSLKTPKKTSIKSSIKNAEVLSRIVDKWKRGHQMI</sequence>